<dbReference type="InterPro" id="IPR052164">
    <property type="entry name" value="Anthracycline_SecMetBiosynth"/>
</dbReference>
<dbReference type="Pfam" id="PF00903">
    <property type="entry name" value="Glyoxalase"/>
    <property type="match status" value="2"/>
</dbReference>
<dbReference type="PROSITE" id="PS51819">
    <property type="entry name" value="VOC"/>
    <property type="match status" value="2"/>
</dbReference>
<dbReference type="InterPro" id="IPR029068">
    <property type="entry name" value="Glyas_Bleomycin-R_OHBP_Dase"/>
</dbReference>
<dbReference type="RefSeq" id="WP_073455600.1">
    <property type="nucleotide sequence ID" value="NZ_CALGVN010000033.1"/>
</dbReference>
<accession>A0A1M6Q123</accession>
<dbReference type="OrthoDB" id="9793039at2"/>
<name>A0A1M6Q123_PSETH</name>
<dbReference type="InterPro" id="IPR037523">
    <property type="entry name" value="VOC_core"/>
</dbReference>
<evidence type="ECO:0000313" key="3">
    <source>
        <dbReference type="Proteomes" id="UP000184363"/>
    </source>
</evidence>
<feature type="domain" description="VOC" evidence="1">
    <location>
        <begin position="12"/>
        <end position="126"/>
    </location>
</feature>
<dbReference type="CDD" id="cd07247">
    <property type="entry name" value="SgaA_N_like"/>
    <property type="match status" value="2"/>
</dbReference>
<dbReference type="PANTHER" id="PTHR33993">
    <property type="entry name" value="GLYOXALASE-RELATED"/>
    <property type="match status" value="1"/>
</dbReference>
<dbReference type="Proteomes" id="UP000184363">
    <property type="component" value="Unassembled WGS sequence"/>
</dbReference>
<sequence length="258" mass="26433">MTIRTTPWPAGTPCWVDTSVDDLAAATAFYGPVIGWTFVDSGEQFGHYTLCQHDGHAAAAITPVQPGAPGPAPWTVYLASDDAAATAERVTEHGGTVVVGPEQIPGVGVMAVAVDPTGAAFGIWQAREMVGFEIADEPGGVAWTDVRVTDVAAAKAFFTAVFGWTYRPVEGAPTDYVTVHLGPGGAAVGGLGGMTGAPEGTPSHWLTYFSVADVDAAAERLTALGGETLMPAITTPFGRMGAYADPTGVPFALHSVTG</sequence>
<evidence type="ECO:0000313" key="2">
    <source>
        <dbReference type="EMBL" id="SHK13929.1"/>
    </source>
</evidence>
<feature type="domain" description="VOC" evidence="1">
    <location>
        <begin position="140"/>
        <end position="256"/>
    </location>
</feature>
<evidence type="ECO:0000259" key="1">
    <source>
        <dbReference type="PROSITE" id="PS51819"/>
    </source>
</evidence>
<dbReference type="EMBL" id="FRAP01000003">
    <property type="protein sequence ID" value="SHK13929.1"/>
    <property type="molecule type" value="Genomic_DNA"/>
</dbReference>
<dbReference type="PANTHER" id="PTHR33993:SF14">
    <property type="entry name" value="GB|AAF24581.1"/>
    <property type="match status" value="1"/>
</dbReference>
<organism evidence="2 3">
    <name type="scientific">Pseudonocardia thermophila</name>
    <dbReference type="NCBI Taxonomy" id="1848"/>
    <lineage>
        <taxon>Bacteria</taxon>
        <taxon>Bacillati</taxon>
        <taxon>Actinomycetota</taxon>
        <taxon>Actinomycetes</taxon>
        <taxon>Pseudonocardiales</taxon>
        <taxon>Pseudonocardiaceae</taxon>
        <taxon>Pseudonocardia</taxon>
    </lineage>
</organism>
<reference evidence="2 3" key="1">
    <citation type="submission" date="2016-11" db="EMBL/GenBank/DDBJ databases">
        <authorList>
            <person name="Jaros S."/>
            <person name="Januszkiewicz K."/>
            <person name="Wedrychowicz H."/>
        </authorList>
    </citation>
    <scope>NUCLEOTIDE SEQUENCE [LARGE SCALE GENOMIC DNA]</scope>
    <source>
        <strain evidence="2 3">DSM 43832</strain>
    </source>
</reference>
<dbReference type="STRING" id="1848.SAMN05443637_10333"/>
<keyword evidence="3" id="KW-1185">Reference proteome</keyword>
<proteinExistence type="predicted"/>
<gene>
    <name evidence="2" type="ORF">SAMN05443637_10333</name>
</gene>
<dbReference type="SUPFAM" id="SSF54593">
    <property type="entry name" value="Glyoxalase/Bleomycin resistance protein/Dihydroxybiphenyl dioxygenase"/>
    <property type="match status" value="2"/>
</dbReference>
<dbReference type="AlphaFoldDB" id="A0A1M6Q123"/>
<dbReference type="InterPro" id="IPR004360">
    <property type="entry name" value="Glyas_Fos-R_dOase_dom"/>
</dbReference>
<dbReference type="Gene3D" id="3.10.180.10">
    <property type="entry name" value="2,3-Dihydroxybiphenyl 1,2-Dioxygenase, domain 1"/>
    <property type="match status" value="2"/>
</dbReference>
<protein>
    <recommendedName>
        <fullName evidence="1">VOC domain-containing protein</fullName>
    </recommendedName>
</protein>